<proteinExistence type="inferred from homology"/>
<reference evidence="4 5" key="1">
    <citation type="submission" date="2018-06" db="EMBL/GenBank/DDBJ databases">
        <authorList>
            <consortium name="Pathogen Informatics"/>
            <person name="Doyle S."/>
        </authorList>
    </citation>
    <scope>NUCLEOTIDE SEQUENCE [LARGE SCALE GENOMIC DNA]</scope>
    <source>
        <strain evidence="4 5">NCTC13294</strain>
    </source>
</reference>
<dbReference type="PANTHER" id="PTHR43022">
    <property type="entry name" value="PROTEIN SMF"/>
    <property type="match status" value="1"/>
</dbReference>
<feature type="domain" description="Smf/DprA SLOG" evidence="3">
    <location>
        <begin position="92"/>
        <end position="290"/>
    </location>
</feature>
<feature type="compositionally biased region" description="Polar residues" evidence="2">
    <location>
        <begin position="332"/>
        <end position="342"/>
    </location>
</feature>
<dbReference type="InterPro" id="IPR057666">
    <property type="entry name" value="DrpA_SLOG"/>
</dbReference>
<dbReference type="RefSeq" id="WP_115611162.1">
    <property type="nucleotide sequence ID" value="NZ_JBHLZC010000001.1"/>
</dbReference>
<dbReference type="Pfam" id="PF02481">
    <property type="entry name" value="DNA_processg_A"/>
    <property type="match status" value="1"/>
</dbReference>
<evidence type="ECO:0000313" key="4">
    <source>
        <dbReference type="EMBL" id="SUX20973.1"/>
    </source>
</evidence>
<feature type="region of interest" description="Disordered" evidence="2">
    <location>
        <begin position="330"/>
        <end position="365"/>
    </location>
</feature>
<dbReference type="SUPFAM" id="SSF102405">
    <property type="entry name" value="MCP/YpsA-like"/>
    <property type="match status" value="1"/>
</dbReference>
<name>A0A381E492_9GAMM</name>
<gene>
    <name evidence="4" type="primary">smf_1</name>
    <name evidence="4" type="ORF">NCTC13294_00881</name>
</gene>
<organism evidence="4 5">
    <name type="scientific">Cardiobacterium valvarum</name>
    <dbReference type="NCBI Taxonomy" id="194702"/>
    <lineage>
        <taxon>Bacteria</taxon>
        <taxon>Pseudomonadati</taxon>
        <taxon>Pseudomonadota</taxon>
        <taxon>Gammaproteobacteria</taxon>
        <taxon>Cardiobacteriales</taxon>
        <taxon>Cardiobacteriaceae</taxon>
        <taxon>Cardiobacterium</taxon>
    </lineage>
</organism>
<protein>
    <submittedName>
        <fullName evidence="4">DNA protecting protein DprA</fullName>
    </submittedName>
</protein>
<keyword evidence="5" id="KW-1185">Reference proteome</keyword>
<evidence type="ECO:0000256" key="2">
    <source>
        <dbReference type="SAM" id="MobiDB-lite"/>
    </source>
</evidence>
<dbReference type="AlphaFoldDB" id="A0A381E492"/>
<dbReference type="PANTHER" id="PTHR43022:SF1">
    <property type="entry name" value="PROTEIN SMF"/>
    <property type="match status" value="1"/>
</dbReference>
<dbReference type="GO" id="GO:0009294">
    <property type="term" value="P:DNA-mediated transformation"/>
    <property type="evidence" value="ECO:0007669"/>
    <property type="project" value="InterPro"/>
</dbReference>
<accession>A0A381E492</accession>
<sequence length="444" mass="47641">MNPTTQAILLLTAHLDKHDAAKPLGPAEWGRLAAHLHRHQHTPADLLQRELPTLLDGWTDKTVSIERLEKLLQRGSGLAIALEKWQRAGLCILTRADSDYPQRLKKHLGASAPPFFHAIGNLALANPPQALAVVGSRNADPADIKATADLATRAAQAHITITSGGARGVDEAAMCAALDAGGYSVGILADSLLRASTNRKWRTALQAGHLLLLTTCHPEAAFNSGNAMARNRYIYTMSDAAAVIHAGQKGGTISGAGENLKHHWVPLWVKPSDDPTAANATLVAQGGHWLPADGDISALLATTASSQSSLPIESPPDNTASVAAETAIAETPQDSASTQTELPGTPPAAEKTEKKPRRRNKKSAPELITTFTLPDLYQTFLAALPKDAEFGHTALLTQLKTLGIRRVQLLDWLKRAVAENTLERKERPVRYRFTEPDLPLTKNA</sequence>
<evidence type="ECO:0000259" key="3">
    <source>
        <dbReference type="Pfam" id="PF02481"/>
    </source>
</evidence>
<dbReference type="EMBL" id="UFUW01000001">
    <property type="protein sequence ID" value="SUX20973.1"/>
    <property type="molecule type" value="Genomic_DNA"/>
</dbReference>
<dbReference type="InterPro" id="IPR003488">
    <property type="entry name" value="DprA"/>
</dbReference>
<dbReference type="Gene3D" id="3.40.50.450">
    <property type="match status" value="1"/>
</dbReference>
<dbReference type="OrthoDB" id="9785707at2"/>
<evidence type="ECO:0000256" key="1">
    <source>
        <dbReference type="ARBA" id="ARBA00006525"/>
    </source>
</evidence>
<evidence type="ECO:0000313" key="5">
    <source>
        <dbReference type="Proteomes" id="UP000254572"/>
    </source>
</evidence>
<dbReference type="Proteomes" id="UP000254572">
    <property type="component" value="Unassembled WGS sequence"/>
</dbReference>
<comment type="similarity">
    <text evidence="1">Belongs to the DprA/Smf family.</text>
</comment>